<name>A0A1H5ZRN5_9BACT</name>
<evidence type="ECO:0000313" key="2">
    <source>
        <dbReference type="Proteomes" id="UP000236728"/>
    </source>
</evidence>
<dbReference type="EMBL" id="FNVA01000004">
    <property type="protein sequence ID" value="SEG38871.1"/>
    <property type="molecule type" value="Genomic_DNA"/>
</dbReference>
<gene>
    <name evidence="1" type="ORF">SAMN05421819_2837</name>
</gene>
<accession>A0A1H5ZRN5</accession>
<keyword evidence="2" id="KW-1185">Reference proteome</keyword>
<reference evidence="1 2" key="1">
    <citation type="submission" date="2016-10" db="EMBL/GenBank/DDBJ databases">
        <authorList>
            <person name="de Groot N.N."/>
        </authorList>
    </citation>
    <scope>NUCLEOTIDE SEQUENCE [LARGE SCALE GENOMIC DNA]</scope>
    <source>
        <strain evidence="1 2">DSM 22489</strain>
    </source>
</reference>
<dbReference type="AlphaFoldDB" id="A0A1H5ZRN5"/>
<proteinExistence type="predicted"/>
<dbReference type="Proteomes" id="UP000236728">
    <property type="component" value="Unassembled WGS sequence"/>
</dbReference>
<sequence length="164" mass="18778">MMDRLTTPDFIDALCVHEAAHVIYNERRGPCFYNVLKTRITCDSQTGIWGGQFGAIEQHEPFCWDGNHSTFEHWLMGDAQAGAAGSVAAQRLYPALDDHGEEGDRRKFLALCEQLKEHPYAPRVHVDMFWAVAKDIVRRQLDSEPTLMQRIHEKAVELRPRLGF</sequence>
<organism evidence="1 2">
    <name type="scientific">Bryocella elongata</name>
    <dbReference type="NCBI Taxonomy" id="863522"/>
    <lineage>
        <taxon>Bacteria</taxon>
        <taxon>Pseudomonadati</taxon>
        <taxon>Acidobacteriota</taxon>
        <taxon>Terriglobia</taxon>
        <taxon>Terriglobales</taxon>
        <taxon>Acidobacteriaceae</taxon>
        <taxon>Bryocella</taxon>
    </lineage>
</organism>
<protein>
    <submittedName>
        <fullName evidence="1">Uncharacterized protein</fullName>
    </submittedName>
</protein>
<evidence type="ECO:0000313" key="1">
    <source>
        <dbReference type="EMBL" id="SEG38871.1"/>
    </source>
</evidence>